<dbReference type="Proteomes" id="UP001168821">
    <property type="component" value="Unassembled WGS sequence"/>
</dbReference>
<evidence type="ECO:0000313" key="2">
    <source>
        <dbReference type="Proteomes" id="UP001168821"/>
    </source>
</evidence>
<comment type="caution">
    <text evidence="1">The sequence shown here is derived from an EMBL/GenBank/DDBJ whole genome shotgun (WGS) entry which is preliminary data.</text>
</comment>
<sequence length="115" mass="12862">MFRRRNEIIVHMQFPLCGEKKPTTYKVAAHSSAGHAGYELRFVNCHLDRVPASACPITAPHITAVAARTSAGRACLLERVCVSCYLHENNNTTRVWELWILLCKAISATRTPNLN</sequence>
<proteinExistence type="predicted"/>
<organism evidence="1 2">
    <name type="scientific">Zophobas morio</name>
    <dbReference type="NCBI Taxonomy" id="2755281"/>
    <lineage>
        <taxon>Eukaryota</taxon>
        <taxon>Metazoa</taxon>
        <taxon>Ecdysozoa</taxon>
        <taxon>Arthropoda</taxon>
        <taxon>Hexapoda</taxon>
        <taxon>Insecta</taxon>
        <taxon>Pterygota</taxon>
        <taxon>Neoptera</taxon>
        <taxon>Endopterygota</taxon>
        <taxon>Coleoptera</taxon>
        <taxon>Polyphaga</taxon>
        <taxon>Cucujiformia</taxon>
        <taxon>Tenebrionidae</taxon>
        <taxon>Zophobas</taxon>
    </lineage>
</organism>
<name>A0AA38MK79_9CUCU</name>
<keyword evidence="2" id="KW-1185">Reference proteome</keyword>
<accession>A0AA38MK79</accession>
<reference evidence="1" key="1">
    <citation type="journal article" date="2023" name="G3 (Bethesda)">
        <title>Whole genome assemblies of Zophobas morio and Tenebrio molitor.</title>
        <authorList>
            <person name="Kaur S."/>
            <person name="Stinson S.A."/>
            <person name="diCenzo G.C."/>
        </authorList>
    </citation>
    <scope>NUCLEOTIDE SEQUENCE</scope>
    <source>
        <strain evidence="1">QUZm001</strain>
    </source>
</reference>
<dbReference type="AlphaFoldDB" id="A0AA38MK79"/>
<evidence type="ECO:0000313" key="1">
    <source>
        <dbReference type="EMBL" id="KAJ3658943.1"/>
    </source>
</evidence>
<gene>
    <name evidence="1" type="ORF">Zmor_010655</name>
</gene>
<dbReference type="EMBL" id="JALNTZ010000003">
    <property type="protein sequence ID" value="KAJ3658943.1"/>
    <property type="molecule type" value="Genomic_DNA"/>
</dbReference>
<protein>
    <submittedName>
        <fullName evidence="1">Uncharacterized protein</fullName>
    </submittedName>
</protein>